<name>A0AAW0DL29_9AGAR</name>
<keyword evidence="2" id="KW-1185">Reference proteome</keyword>
<evidence type="ECO:0000313" key="1">
    <source>
        <dbReference type="EMBL" id="KAK7052454.1"/>
    </source>
</evidence>
<accession>A0AAW0DL29</accession>
<gene>
    <name evidence="1" type="ORF">R3P38DRAFT_1646386</name>
</gene>
<proteinExistence type="predicted"/>
<sequence length="285" mass="31688">MCRGCPHVLVLQFNHMPPSPPVSPSCLVMPSPPDTFPSDRRHLNARSWSELGRKRLDVLPTLDTNESLNKPRTVEERADDMHKISACCRDSDPLGIPGIANVHLAHADPQNRSPVEDDQPFAMTLCLRGTERYRLRLLRPNSTHSPVLRCRATVSSLLPKLRRGWPEAALLLSFVAIALSSTCPVHTDSPPVSIVDPALMLIVDVSAGTLDANDKAEDRTKNKPMGRKKHLMRWIYGLLETATSSRRPMDIVRLPTFRNIPRPLSSPCNGPELSHALFHAHSPQT</sequence>
<dbReference type="EMBL" id="JAWWNJ010000007">
    <property type="protein sequence ID" value="KAK7052454.1"/>
    <property type="molecule type" value="Genomic_DNA"/>
</dbReference>
<protein>
    <submittedName>
        <fullName evidence="1">Uncharacterized protein</fullName>
    </submittedName>
</protein>
<comment type="caution">
    <text evidence="1">The sequence shown here is derived from an EMBL/GenBank/DDBJ whole genome shotgun (WGS) entry which is preliminary data.</text>
</comment>
<evidence type="ECO:0000313" key="2">
    <source>
        <dbReference type="Proteomes" id="UP001362999"/>
    </source>
</evidence>
<dbReference type="Proteomes" id="UP001362999">
    <property type="component" value="Unassembled WGS sequence"/>
</dbReference>
<organism evidence="1 2">
    <name type="scientific">Favolaschia claudopus</name>
    <dbReference type="NCBI Taxonomy" id="2862362"/>
    <lineage>
        <taxon>Eukaryota</taxon>
        <taxon>Fungi</taxon>
        <taxon>Dikarya</taxon>
        <taxon>Basidiomycota</taxon>
        <taxon>Agaricomycotina</taxon>
        <taxon>Agaricomycetes</taxon>
        <taxon>Agaricomycetidae</taxon>
        <taxon>Agaricales</taxon>
        <taxon>Marasmiineae</taxon>
        <taxon>Mycenaceae</taxon>
        <taxon>Favolaschia</taxon>
    </lineage>
</organism>
<dbReference type="AlphaFoldDB" id="A0AAW0DL29"/>
<reference evidence="1 2" key="1">
    <citation type="journal article" date="2024" name="J Genomics">
        <title>Draft genome sequencing and assembly of Favolaschia claudopus CIRM-BRFM 2984 isolated from oak limbs.</title>
        <authorList>
            <person name="Navarro D."/>
            <person name="Drula E."/>
            <person name="Chaduli D."/>
            <person name="Cazenave R."/>
            <person name="Ahrendt S."/>
            <person name="Wang J."/>
            <person name="Lipzen A."/>
            <person name="Daum C."/>
            <person name="Barry K."/>
            <person name="Grigoriev I.V."/>
            <person name="Favel A."/>
            <person name="Rosso M.N."/>
            <person name="Martin F."/>
        </authorList>
    </citation>
    <scope>NUCLEOTIDE SEQUENCE [LARGE SCALE GENOMIC DNA]</scope>
    <source>
        <strain evidence="1 2">CIRM-BRFM 2984</strain>
    </source>
</reference>